<feature type="transmembrane region" description="Helical" evidence="1">
    <location>
        <begin position="50"/>
        <end position="72"/>
    </location>
</feature>
<keyword evidence="1" id="KW-0472">Membrane</keyword>
<feature type="transmembrane region" description="Helical" evidence="1">
    <location>
        <begin position="12"/>
        <end position="30"/>
    </location>
</feature>
<reference evidence="2" key="3">
    <citation type="journal article" date="2010" name="J. Biol. Chem.">
        <title>Adaptation to oxygen: role of terminal oxidases in photosynthesis initiation in the purple photosynthetic bacterium, Rubrivivax gelatinosus.</title>
        <authorList>
            <person name="Hassani B.K."/>
            <person name="Steunou A.S."/>
            <person name="Liotenberg S."/>
            <person name="Reiss-Husson F."/>
            <person name="Astier C."/>
            <person name="Ouchane S."/>
        </authorList>
    </citation>
    <scope>NUCLEOTIDE SEQUENCE</scope>
    <source>
        <strain evidence="2">1</strain>
    </source>
</reference>
<evidence type="ECO:0000256" key="1">
    <source>
        <dbReference type="SAM" id="Phobius"/>
    </source>
</evidence>
<evidence type="ECO:0000313" key="2">
    <source>
        <dbReference type="EMBL" id="AAW66137.1"/>
    </source>
</evidence>
<keyword evidence="1" id="KW-0812">Transmembrane</keyword>
<dbReference type="AlphaFoldDB" id="Q5GCA3"/>
<keyword evidence="1" id="KW-1133">Transmembrane helix</keyword>
<name>Q5GCA3_RUBGE</name>
<reference evidence="2" key="1">
    <citation type="journal article" date="2007" name="J. Biol. Chem.">
        <title>Global regulation of photosynthesis and respiration by FnrL: the first two targets in the tetrapyrrole pathway.</title>
        <authorList>
            <person name="Ouchane S."/>
            <person name="Picaud M."/>
            <person name="Therizols P."/>
            <person name="Reiss-Husson F."/>
            <person name="Astier C."/>
        </authorList>
    </citation>
    <scope>NUCLEOTIDE SEQUENCE</scope>
    <source>
        <strain evidence="2">1</strain>
    </source>
</reference>
<gene>
    <name evidence="2" type="primary">orf86</name>
</gene>
<organism evidence="2">
    <name type="scientific">Rubrivivax gelatinosus</name>
    <name type="common">Rhodocyclus gelatinosus</name>
    <name type="synonym">Rhodopseudomonas gelatinosa</name>
    <dbReference type="NCBI Taxonomy" id="28068"/>
    <lineage>
        <taxon>Bacteria</taxon>
        <taxon>Pseudomonadati</taxon>
        <taxon>Pseudomonadota</taxon>
        <taxon>Betaproteobacteria</taxon>
        <taxon>Burkholderiales</taxon>
        <taxon>Sphaerotilaceae</taxon>
        <taxon>Rubrivivax</taxon>
    </lineage>
</organism>
<sequence>MRRRARDWSAVLWPSFLAAVVLELTLYSVLDLGSLHWPGGSAIELDSTAVYTLTFFAFWLVSAAAAGTTLLLSRSEHEINSRSFRT</sequence>
<proteinExistence type="predicted"/>
<protein>
    <submittedName>
        <fullName evidence="2">Uncharacterized protein orf86</fullName>
    </submittedName>
</protein>
<reference evidence="2" key="2">
    <citation type="journal article" date="2010" name="J. Biol. Chem.">
        <title>CtpA, a copper-translocating P-type ATPase involved in the biogenesis of multiple copper-requiring enzymes.</title>
        <authorList>
            <person name="Hassani B.K."/>
            <person name="Astier C."/>
            <person name="Nitschke W."/>
            <person name="Ouchane S."/>
        </authorList>
    </citation>
    <scope>NUCLEOTIDE SEQUENCE</scope>
    <source>
        <strain evidence="2">1</strain>
    </source>
</reference>
<dbReference type="EMBL" id="AY648960">
    <property type="protein sequence ID" value="AAW66137.1"/>
    <property type="molecule type" value="Genomic_DNA"/>
</dbReference>
<accession>Q5GCA3</accession>